<gene>
    <name evidence="3" type="ORF">chiPu_0020494</name>
</gene>
<organism evidence="3 4">
    <name type="scientific">Chiloscyllium punctatum</name>
    <name type="common">Brownbanded bambooshark</name>
    <name type="synonym">Hemiscyllium punctatum</name>
    <dbReference type="NCBI Taxonomy" id="137246"/>
    <lineage>
        <taxon>Eukaryota</taxon>
        <taxon>Metazoa</taxon>
        <taxon>Chordata</taxon>
        <taxon>Craniata</taxon>
        <taxon>Vertebrata</taxon>
        <taxon>Chondrichthyes</taxon>
        <taxon>Elasmobranchii</taxon>
        <taxon>Galeomorphii</taxon>
        <taxon>Galeoidea</taxon>
        <taxon>Orectolobiformes</taxon>
        <taxon>Hemiscylliidae</taxon>
        <taxon>Chiloscyllium</taxon>
    </lineage>
</organism>
<feature type="region of interest" description="Disordered" evidence="1">
    <location>
        <begin position="1"/>
        <end position="24"/>
    </location>
</feature>
<keyword evidence="2" id="KW-0812">Transmembrane</keyword>
<evidence type="ECO:0000313" key="4">
    <source>
        <dbReference type="Proteomes" id="UP000287033"/>
    </source>
</evidence>
<dbReference type="Proteomes" id="UP000287033">
    <property type="component" value="Unassembled WGS sequence"/>
</dbReference>
<feature type="compositionally biased region" description="Low complexity" evidence="1">
    <location>
        <begin position="1"/>
        <end position="16"/>
    </location>
</feature>
<sequence length="167" mass="18194">MPTETSTTGVTLSTGEPPTTGVSSDEEDLALGLGVGLPLCVLVIGLFAASIFIILKRRKQTHSSNVLVEQGKELHTASKRRKQQDHYVHAIQHHDQATGFENPDTPVYSNVSEAVYVNVTQSQALNTKQEQRSSQTPKCSDSTLKPRPEQQGAGSAEPVYENLRRTP</sequence>
<feature type="compositionally biased region" description="Polar residues" evidence="1">
    <location>
        <begin position="124"/>
        <end position="143"/>
    </location>
</feature>
<evidence type="ECO:0000256" key="1">
    <source>
        <dbReference type="SAM" id="MobiDB-lite"/>
    </source>
</evidence>
<comment type="caution">
    <text evidence="3">The sequence shown here is derived from an EMBL/GenBank/DDBJ whole genome shotgun (WGS) entry which is preliminary data.</text>
</comment>
<evidence type="ECO:0000256" key="2">
    <source>
        <dbReference type="SAM" id="Phobius"/>
    </source>
</evidence>
<accession>A0A401RGE7</accession>
<evidence type="ECO:0000313" key="3">
    <source>
        <dbReference type="EMBL" id="GCC17166.1"/>
    </source>
</evidence>
<keyword evidence="2" id="KW-1133">Transmembrane helix</keyword>
<reference evidence="3 4" key="1">
    <citation type="journal article" date="2018" name="Nat. Ecol. Evol.">
        <title>Shark genomes provide insights into elasmobranch evolution and the origin of vertebrates.</title>
        <authorList>
            <person name="Hara Y"/>
            <person name="Yamaguchi K"/>
            <person name="Onimaru K"/>
            <person name="Kadota M"/>
            <person name="Koyanagi M"/>
            <person name="Keeley SD"/>
            <person name="Tatsumi K"/>
            <person name="Tanaka K"/>
            <person name="Motone F"/>
            <person name="Kageyama Y"/>
            <person name="Nozu R"/>
            <person name="Adachi N"/>
            <person name="Nishimura O"/>
            <person name="Nakagawa R"/>
            <person name="Tanegashima C"/>
            <person name="Kiyatake I"/>
            <person name="Matsumoto R"/>
            <person name="Murakumo K"/>
            <person name="Nishida K"/>
            <person name="Terakita A"/>
            <person name="Kuratani S"/>
            <person name="Sato K"/>
            <person name="Hyodo S Kuraku.S."/>
        </authorList>
    </citation>
    <scope>NUCLEOTIDE SEQUENCE [LARGE SCALE GENOMIC DNA]</scope>
</reference>
<protein>
    <submittedName>
        <fullName evidence="3">Uncharacterized protein</fullName>
    </submittedName>
</protein>
<keyword evidence="4" id="KW-1185">Reference proteome</keyword>
<keyword evidence="2" id="KW-0472">Membrane</keyword>
<dbReference type="EMBL" id="BEZZ01002656">
    <property type="protein sequence ID" value="GCC17166.1"/>
    <property type="molecule type" value="Genomic_DNA"/>
</dbReference>
<feature type="transmembrane region" description="Helical" evidence="2">
    <location>
        <begin position="29"/>
        <end position="55"/>
    </location>
</feature>
<proteinExistence type="predicted"/>
<name>A0A401RGE7_CHIPU</name>
<dbReference type="AlphaFoldDB" id="A0A401RGE7"/>
<feature type="region of interest" description="Disordered" evidence="1">
    <location>
        <begin position="124"/>
        <end position="167"/>
    </location>
</feature>